<dbReference type="InterPro" id="IPR000064">
    <property type="entry name" value="NLP_P60_dom"/>
</dbReference>
<evidence type="ECO:0000313" key="7">
    <source>
        <dbReference type="Proteomes" id="UP000199060"/>
    </source>
</evidence>
<keyword evidence="3" id="KW-0378">Hydrolase</keyword>
<evidence type="ECO:0000256" key="3">
    <source>
        <dbReference type="ARBA" id="ARBA00022801"/>
    </source>
</evidence>
<dbReference type="STRING" id="686796.SAMN04488104_1001220"/>
<dbReference type="EMBL" id="FNAC01000001">
    <property type="protein sequence ID" value="SDC55588.1"/>
    <property type="molecule type" value="Genomic_DNA"/>
</dbReference>
<dbReference type="InterPro" id="IPR007921">
    <property type="entry name" value="CHAP_dom"/>
</dbReference>
<dbReference type="InterPro" id="IPR038765">
    <property type="entry name" value="Papain-like_cys_pep_sf"/>
</dbReference>
<evidence type="ECO:0000259" key="5">
    <source>
        <dbReference type="PROSITE" id="PS51935"/>
    </source>
</evidence>
<reference evidence="7" key="1">
    <citation type="submission" date="2016-10" db="EMBL/GenBank/DDBJ databases">
        <authorList>
            <person name="Varghese N."/>
            <person name="Submissions S."/>
        </authorList>
    </citation>
    <scope>NUCLEOTIDE SEQUENCE [LARGE SCALE GENOMIC DNA]</scope>
    <source>
        <strain evidence="7">DSM 23095</strain>
    </source>
</reference>
<sequence>MENLLQTAINQIGVREIPGGQSNPQIMRYAEEAGFPEYVSDEMAWCSLFMNWVALKSGLERTRSLAARSWLNFGIPIHNPEPGDVVVFWRVSRDSWMGHVGVFMGFSADLKRIYCLGGNQGNQVFVTAYSAEMLLGFRRLRPVSEVVFSQRNLKQGDAGQEVIYLQDALKQLGFDPGTSDGFFGPKTHEALIDFQSTNSELTRLGVFDKATREFLTELLNRQSFN</sequence>
<dbReference type="InterPro" id="IPR002477">
    <property type="entry name" value="Peptidoglycan-bd-like"/>
</dbReference>
<dbReference type="Gene3D" id="1.10.101.10">
    <property type="entry name" value="PGBD-like superfamily/PGBD"/>
    <property type="match status" value="1"/>
</dbReference>
<dbReference type="PROSITE" id="PS51935">
    <property type="entry name" value="NLPC_P60"/>
    <property type="match status" value="1"/>
</dbReference>
<gene>
    <name evidence="6" type="ORF">SAMN04488104_1001220</name>
</gene>
<evidence type="ECO:0000313" key="6">
    <source>
        <dbReference type="EMBL" id="SDC55588.1"/>
    </source>
</evidence>
<keyword evidence="2" id="KW-0645">Protease</keyword>
<dbReference type="RefSeq" id="WP_087937536.1">
    <property type="nucleotide sequence ID" value="NZ_FNAC01000001.1"/>
</dbReference>
<proteinExistence type="inferred from homology"/>
<dbReference type="Gene3D" id="3.90.1720.10">
    <property type="entry name" value="endopeptidase domain like (from Nostoc punctiforme)"/>
    <property type="match status" value="1"/>
</dbReference>
<dbReference type="Pfam" id="PF05257">
    <property type="entry name" value="CHAP"/>
    <property type="match status" value="1"/>
</dbReference>
<dbReference type="AlphaFoldDB" id="A0A1G6MIZ0"/>
<keyword evidence="4" id="KW-0788">Thiol protease</keyword>
<name>A0A1G6MIZ0_9BACT</name>
<dbReference type="SUPFAM" id="SSF54001">
    <property type="entry name" value="Cysteine proteinases"/>
    <property type="match status" value="1"/>
</dbReference>
<accession>A0A1G6MIZ0</accession>
<feature type="domain" description="NlpC/P60" evidence="5">
    <location>
        <begin position="1"/>
        <end position="141"/>
    </location>
</feature>
<keyword evidence="7" id="KW-1185">Reference proteome</keyword>
<evidence type="ECO:0000256" key="1">
    <source>
        <dbReference type="ARBA" id="ARBA00007074"/>
    </source>
</evidence>
<protein>
    <submittedName>
        <fullName evidence="6">TIGR02594 family protein</fullName>
    </submittedName>
</protein>
<dbReference type="GO" id="GO:0008234">
    <property type="term" value="F:cysteine-type peptidase activity"/>
    <property type="evidence" value="ECO:0007669"/>
    <property type="project" value="UniProtKB-KW"/>
</dbReference>
<dbReference type="InterPro" id="IPR036365">
    <property type="entry name" value="PGBD-like_sf"/>
</dbReference>
<dbReference type="InterPro" id="IPR013423">
    <property type="entry name" value="CHP02594"/>
</dbReference>
<dbReference type="InterPro" id="IPR036366">
    <property type="entry name" value="PGBDSf"/>
</dbReference>
<dbReference type="OrthoDB" id="9813532at2"/>
<dbReference type="GO" id="GO:0006508">
    <property type="term" value="P:proteolysis"/>
    <property type="evidence" value="ECO:0007669"/>
    <property type="project" value="UniProtKB-KW"/>
</dbReference>
<evidence type="ECO:0000256" key="4">
    <source>
        <dbReference type="ARBA" id="ARBA00022807"/>
    </source>
</evidence>
<dbReference type="Pfam" id="PF01471">
    <property type="entry name" value="PG_binding_1"/>
    <property type="match status" value="1"/>
</dbReference>
<dbReference type="SUPFAM" id="SSF47090">
    <property type="entry name" value="PGBD-like"/>
    <property type="match status" value="1"/>
</dbReference>
<evidence type="ECO:0000256" key="2">
    <source>
        <dbReference type="ARBA" id="ARBA00022670"/>
    </source>
</evidence>
<dbReference type="NCBIfam" id="TIGR02594">
    <property type="entry name" value="TIGR02594 family protein"/>
    <property type="match status" value="1"/>
</dbReference>
<comment type="similarity">
    <text evidence="1">Belongs to the peptidase C40 family.</text>
</comment>
<organism evidence="6 7">
    <name type="scientific">Algoriphagus faecimaris</name>
    <dbReference type="NCBI Taxonomy" id="686796"/>
    <lineage>
        <taxon>Bacteria</taxon>
        <taxon>Pseudomonadati</taxon>
        <taxon>Bacteroidota</taxon>
        <taxon>Cytophagia</taxon>
        <taxon>Cytophagales</taxon>
        <taxon>Cyclobacteriaceae</taxon>
        <taxon>Algoriphagus</taxon>
    </lineage>
</organism>
<dbReference type="Proteomes" id="UP000199060">
    <property type="component" value="Unassembled WGS sequence"/>
</dbReference>